<feature type="compositionally biased region" description="Basic and acidic residues" evidence="1">
    <location>
        <begin position="42"/>
        <end position="59"/>
    </location>
</feature>
<evidence type="ECO:0000313" key="2">
    <source>
        <dbReference type="EMBL" id="KAG1806220.1"/>
    </source>
</evidence>
<dbReference type="GeneID" id="64635075"/>
<reference evidence="2" key="1">
    <citation type="journal article" date="2020" name="New Phytol.">
        <title>Comparative genomics reveals dynamic genome evolution in host specialist ectomycorrhizal fungi.</title>
        <authorList>
            <person name="Lofgren L.A."/>
            <person name="Nguyen N.H."/>
            <person name="Vilgalys R."/>
            <person name="Ruytinx J."/>
            <person name="Liao H.L."/>
            <person name="Branco S."/>
            <person name="Kuo A."/>
            <person name="LaButti K."/>
            <person name="Lipzen A."/>
            <person name="Andreopoulos W."/>
            <person name="Pangilinan J."/>
            <person name="Riley R."/>
            <person name="Hundley H."/>
            <person name="Na H."/>
            <person name="Barry K."/>
            <person name="Grigoriev I.V."/>
            <person name="Stajich J.E."/>
            <person name="Kennedy P.G."/>
        </authorList>
    </citation>
    <scope>NUCLEOTIDE SEQUENCE</scope>
    <source>
        <strain evidence="2">MN1</strain>
    </source>
</reference>
<gene>
    <name evidence="2" type="ORF">BJ212DRAFT_1485981</name>
</gene>
<keyword evidence="3" id="KW-1185">Reference proteome</keyword>
<accession>A0A9P7DY28</accession>
<dbReference type="AlphaFoldDB" id="A0A9P7DY28"/>
<proteinExistence type="predicted"/>
<protein>
    <submittedName>
        <fullName evidence="2">Uncharacterized protein</fullName>
    </submittedName>
</protein>
<evidence type="ECO:0000313" key="3">
    <source>
        <dbReference type="Proteomes" id="UP000807769"/>
    </source>
</evidence>
<dbReference type="Proteomes" id="UP000807769">
    <property type="component" value="Unassembled WGS sequence"/>
</dbReference>
<sequence length="307" mass="34533">MPQCITNQQQLLATFGLGDSPMGNKGKKKKKSSDADDDDKDDGSHDEHAEHRATAHEEERRCRQDLYIEALDTQKILNGRTKVNILQARNLYQPWTHQSKISSDATEGTFQGMRLIQFHTFELLIKLVASHSRAMHLMACMVIAEQAVINAYRPELLEDLAGEAAVIRFALEENTALYHVVFPGAKRQTTLTNTKALIPHLVNFTWLDGLAVNQHVLTKVEHSFDLGFESAAHKHDVMRSRQSNQEDTTGAVNVQEQPLLRPEVQRALENLVKFLNANAYTQCQSSKSKKQVFQNEVPSSETLAAAY</sequence>
<name>A0A9P7DY28_9AGAM</name>
<dbReference type="RefSeq" id="XP_041187729.1">
    <property type="nucleotide sequence ID" value="XM_041341059.1"/>
</dbReference>
<evidence type="ECO:0000256" key="1">
    <source>
        <dbReference type="SAM" id="MobiDB-lite"/>
    </source>
</evidence>
<organism evidence="2 3">
    <name type="scientific">Suillus subaureus</name>
    <dbReference type="NCBI Taxonomy" id="48587"/>
    <lineage>
        <taxon>Eukaryota</taxon>
        <taxon>Fungi</taxon>
        <taxon>Dikarya</taxon>
        <taxon>Basidiomycota</taxon>
        <taxon>Agaricomycotina</taxon>
        <taxon>Agaricomycetes</taxon>
        <taxon>Agaricomycetidae</taxon>
        <taxon>Boletales</taxon>
        <taxon>Suillineae</taxon>
        <taxon>Suillaceae</taxon>
        <taxon>Suillus</taxon>
    </lineage>
</organism>
<dbReference type="OrthoDB" id="2690723at2759"/>
<comment type="caution">
    <text evidence="2">The sequence shown here is derived from an EMBL/GenBank/DDBJ whole genome shotgun (WGS) entry which is preliminary data.</text>
</comment>
<dbReference type="EMBL" id="JABBWG010000047">
    <property type="protein sequence ID" value="KAG1806220.1"/>
    <property type="molecule type" value="Genomic_DNA"/>
</dbReference>
<feature type="region of interest" description="Disordered" evidence="1">
    <location>
        <begin position="14"/>
        <end position="59"/>
    </location>
</feature>